<dbReference type="EMBL" id="JTDE01001354">
    <property type="protein sequence ID" value="KAF7259126.1"/>
    <property type="molecule type" value="Genomic_DNA"/>
</dbReference>
<dbReference type="Proteomes" id="UP000822476">
    <property type="component" value="Unassembled WGS sequence"/>
</dbReference>
<sequence>MSSVDYIFYSTRKEIASNLSLALRTFKEFIPTSTSHCSTLLSLSTGDSSALFTPSVIFIGKVTYLCNLSAYLTHSPLTYPSGFVLLHFGARPKLSNLEVFLLSSETMIIFIDSEVTCLMVKSEDQLCSLIPTIQPKLMERNESIGTVGTHGHFQRYCENEDIVYHEAYDLNIHGEFKNYRLVF</sequence>
<evidence type="ECO:0000313" key="2">
    <source>
        <dbReference type="Proteomes" id="UP000822476"/>
    </source>
</evidence>
<accession>A0A8S9Z0U5</accession>
<protein>
    <submittedName>
        <fullName evidence="1">Uncharacterized protein</fullName>
    </submittedName>
</protein>
<evidence type="ECO:0000313" key="1">
    <source>
        <dbReference type="EMBL" id="KAF7259126.1"/>
    </source>
</evidence>
<dbReference type="AlphaFoldDB" id="A0A8S9Z0U5"/>
<name>A0A8S9Z0U5_9TREM</name>
<organism evidence="1 2">
    <name type="scientific">Paragonimus skrjabini miyazakii</name>
    <dbReference type="NCBI Taxonomy" id="59628"/>
    <lineage>
        <taxon>Eukaryota</taxon>
        <taxon>Metazoa</taxon>
        <taxon>Spiralia</taxon>
        <taxon>Lophotrochozoa</taxon>
        <taxon>Platyhelminthes</taxon>
        <taxon>Trematoda</taxon>
        <taxon>Digenea</taxon>
        <taxon>Plagiorchiida</taxon>
        <taxon>Troglotremata</taxon>
        <taxon>Troglotrematidae</taxon>
        <taxon>Paragonimus</taxon>
    </lineage>
</organism>
<reference evidence="1" key="1">
    <citation type="submission" date="2019-07" db="EMBL/GenBank/DDBJ databases">
        <title>Annotation for the trematode Paragonimus miyazaki's.</title>
        <authorList>
            <person name="Choi Y.-J."/>
        </authorList>
    </citation>
    <scope>NUCLEOTIDE SEQUENCE</scope>
    <source>
        <strain evidence="1">Japan</strain>
    </source>
</reference>
<proteinExistence type="predicted"/>
<keyword evidence="2" id="KW-1185">Reference proteome</keyword>
<gene>
    <name evidence="1" type="ORF">EG68_03250</name>
</gene>
<comment type="caution">
    <text evidence="1">The sequence shown here is derived from an EMBL/GenBank/DDBJ whole genome shotgun (WGS) entry which is preliminary data.</text>
</comment>